<evidence type="ECO:0000313" key="2">
    <source>
        <dbReference type="EMBL" id="GAI01751.1"/>
    </source>
</evidence>
<sequence>ASFAQASLGIGVIKPIWALASAALGTAIVIVSRM</sequence>
<protein>
    <submittedName>
        <fullName evidence="2">Uncharacterized protein</fullName>
    </submittedName>
</protein>
<feature type="non-terminal residue" evidence="2">
    <location>
        <position position="1"/>
    </location>
</feature>
<reference evidence="2" key="1">
    <citation type="journal article" date="2014" name="Front. Microbiol.">
        <title>High frequency of phylogenetically diverse reductive dehalogenase-homologous genes in deep subseafloor sedimentary metagenomes.</title>
        <authorList>
            <person name="Kawai M."/>
            <person name="Futagami T."/>
            <person name="Toyoda A."/>
            <person name="Takaki Y."/>
            <person name="Nishi S."/>
            <person name="Hori S."/>
            <person name="Arai W."/>
            <person name="Tsubouchi T."/>
            <person name="Morono Y."/>
            <person name="Uchiyama I."/>
            <person name="Ito T."/>
            <person name="Fujiyama A."/>
            <person name="Inagaki F."/>
            <person name="Takami H."/>
        </authorList>
    </citation>
    <scope>NUCLEOTIDE SEQUENCE</scope>
    <source>
        <strain evidence="2">Expedition CK06-06</strain>
    </source>
</reference>
<gene>
    <name evidence="2" type="ORF">S06H3_05336</name>
</gene>
<proteinExistence type="predicted"/>
<comment type="caution">
    <text evidence="2">The sequence shown here is derived from an EMBL/GenBank/DDBJ whole genome shotgun (WGS) entry which is preliminary data.</text>
</comment>
<keyword evidence="1" id="KW-0812">Transmembrane</keyword>
<feature type="transmembrane region" description="Helical" evidence="1">
    <location>
        <begin position="12"/>
        <end position="31"/>
    </location>
</feature>
<accession>X1L788</accession>
<evidence type="ECO:0000256" key="1">
    <source>
        <dbReference type="SAM" id="Phobius"/>
    </source>
</evidence>
<organism evidence="2">
    <name type="scientific">marine sediment metagenome</name>
    <dbReference type="NCBI Taxonomy" id="412755"/>
    <lineage>
        <taxon>unclassified sequences</taxon>
        <taxon>metagenomes</taxon>
        <taxon>ecological metagenomes</taxon>
    </lineage>
</organism>
<name>X1L788_9ZZZZ</name>
<keyword evidence="1" id="KW-1133">Transmembrane helix</keyword>
<dbReference type="AlphaFoldDB" id="X1L788"/>
<dbReference type="EMBL" id="BARV01001967">
    <property type="protein sequence ID" value="GAI01751.1"/>
    <property type="molecule type" value="Genomic_DNA"/>
</dbReference>
<keyword evidence="1" id="KW-0472">Membrane</keyword>